<dbReference type="RefSeq" id="WP_061144279.1">
    <property type="nucleotide sequence ID" value="NZ_LNNH01000055.1"/>
</dbReference>
<dbReference type="Proteomes" id="UP000064189">
    <property type="component" value="Unassembled WGS sequence"/>
</dbReference>
<dbReference type="InterPro" id="IPR019734">
    <property type="entry name" value="TPR_rpt"/>
</dbReference>
<dbReference type="SUPFAM" id="SSF48452">
    <property type="entry name" value="TPR-like"/>
    <property type="match status" value="2"/>
</dbReference>
<evidence type="ECO:0000256" key="2">
    <source>
        <dbReference type="ARBA" id="ARBA00022803"/>
    </source>
</evidence>
<dbReference type="InterPro" id="IPR051012">
    <property type="entry name" value="CellSynth/LPSAsmb/PSIAsmb"/>
</dbReference>
<evidence type="ECO:0000313" key="5">
    <source>
        <dbReference type="Proteomes" id="UP000064189"/>
    </source>
</evidence>
<comment type="caution">
    <text evidence="4">The sequence shown here is derived from an EMBL/GenBank/DDBJ whole genome shotgun (WGS) entry which is preliminary data.</text>
</comment>
<keyword evidence="2 3" id="KW-0802">TPR repeat</keyword>
<dbReference type="Gene3D" id="1.25.40.10">
    <property type="entry name" value="Tetratricopeptide repeat domain"/>
    <property type="match status" value="2"/>
</dbReference>
<dbReference type="SMART" id="SM00028">
    <property type="entry name" value="TPR"/>
    <property type="match status" value="5"/>
</dbReference>
<evidence type="ECO:0000256" key="1">
    <source>
        <dbReference type="ARBA" id="ARBA00022737"/>
    </source>
</evidence>
<dbReference type="PANTHER" id="PTHR45586:SF1">
    <property type="entry name" value="LIPOPOLYSACCHARIDE ASSEMBLY PROTEIN B"/>
    <property type="match status" value="1"/>
</dbReference>
<accession>A0A109MSI1</accession>
<keyword evidence="5" id="KW-1185">Reference proteome</keyword>
<evidence type="ECO:0000313" key="4">
    <source>
        <dbReference type="EMBL" id="KWW11338.1"/>
    </source>
</evidence>
<dbReference type="AlphaFoldDB" id="A0A109MSI1"/>
<proteinExistence type="predicted"/>
<dbReference type="EMBL" id="LNNH01000055">
    <property type="protein sequence ID" value="KWW11338.1"/>
    <property type="molecule type" value="Genomic_DNA"/>
</dbReference>
<sequence length="423" mass="48793">MNTVEQVIQHLKKGELTEALKHINRIKSSESAEDILLLAEEMLQLGFVEEAKDLFEHLLELYPDEGELMVSLAEILIDMDQEDEAMLMLEKVRADDEVYPSALLLEADLYQLQGMDEVSERKLLKAKEILPDEIIIDFALGELFFHQGRDQEAIANYIKVLEHEQEISGVNVHQRLAEALSSSGKFEEALPHFEKALEDGLEINTLFEYAFTAFQAGLYETAVRKFIELKELDHEYHSLYLYLAKSYEHLEDLENALKTVKEGIKADEFNKELYFFGGKIALKSGLDEEAENLFKQALALDPGYLEAALTLLKLYMHQERYEDILECIGEVRRYGEDDPQFEWIAAVSYQHTEQFKESLTSYHNAYNSFKNNQDFLEDYGFFLIEEGDRATSREVFNKLLEINPANDEYAMILERLGEGSDES</sequence>
<keyword evidence="1" id="KW-0677">Repeat</keyword>
<protein>
    <submittedName>
        <fullName evidence="4">Uncharacterized protein</fullName>
    </submittedName>
</protein>
<feature type="repeat" description="TPR" evidence="3">
    <location>
        <begin position="32"/>
        <end position="65"/>
    </location>
</feature>
<feature type="repeat" description="TPR" evidence="3">
    <location>
        <begin position="271"/>
        <end position="304"/>
    </location>
</feature>
<gene>
    <name evidence="4" type="ORF">AS888_02050</name>
</gene>
<dbReference type="InterPro" id="IPR011990">
    <property type="entry name" value="TPR-like_helical_dom_sf"/>
</dbReference>
<dbReference type="Pfam" id="PF13424">
    <property type="entry name" value="TPR_12"/>
    <property type="match status" value="1"/>
</dbReference>
<name>A0A109MSI1_9BACI</name>
<evidence type="ECO:0000256" key="3">
    <source>
        <dbReference type="PROSITE-ProRule" id="PRU00339"/>
    </source>
</evidence>
<organism evidence="4 5">
    <name type="scientific">Peribacillus simplex</name>
    <dbReference type="NCBI Taxonomy" id="1478"/>
    <lineage>
        <taxon>Bacteria</taxon>
        <taxon>Bacillati</taxon>
        <taxon>Bacillota</taxon>
        <taxon>Bacilli</taxon>
        <taxon>Bacillales</taxon>
        <taxon>Bacillaceae</taxon>
        <taxon>Peribacillus</taxon>
    </lineage>
</organism>
<dbReference type="PROSITE" id="PS50005">
    <property type="entry name" value="TPR"/>
    <property type="match status" value="2"/>
</dbReference>
<dbReference type="Pfam" id="PF14559">
    <property type="entry name" value="TPR_19"/>
    <property type="match status" value="2"/>
</dbReference>
<reference evidence="4 5" key="1">
    <citation type="submission" date="2015-11" db="EMBL/GenBank/DDBJ databases">
        <title>Genome Sequence of Bacillus simplex strain VanAntwerpen2.</title>
        <authorList>
            <person name="Couger M.B."/>
        </authorList>
    </citation>
    <scope>NUCLEOTIDE SEQUENCE [LARGE SCALE GENOMIC DNA]</scope>
    <source>
        <strain evidence="4 5">VanAntwerpen02</strain>
    </source>
</reference>
<dbReference type="PANTHER" id="PTHR45586">
    <property type="entry name" value="TPR REPEAT-CONTAINING PROTEIN PA4667"/>
    <property type="match status" value="1"/>
</dbReference>